<evidence type="ECO:0000256" key="2">
    <source>
        <dbReference type="PROSITE-ProRule" id="PRU00176"/>
    </source>
</evidence>
<feature type="domain" description="RRM" evidence="4">
    <location>
        <begin position="37"/>
        <end position="115"/>
    </location>
</feature>
<evidence type="ECO:0000256" key="3">
    <source>
        <dbReference type="SAM" id="MobiDB-lite"/>
    </source>
</evidence>
<feature type="region of interest" description="Disordered" evidence="3">
    <location>
        <begin position="1"/>
        <end position="29"/>
    </location>
</feature>
<protein>
    <submittedName>
        <fullName evidence="5">Nucleolysin TIA-1/TIAR</fullName>
    </submittedName>
</protein>
<dbReference type="EMBL" id="GBEZ01010522">
    <property type="protein sequence ID" value="JAC75158.1"/>
    <property type="molecule type" value="Transcribed_RNA"/>
</dbReference>
<proteinExistence type="predicted"/>
<gene>
    <name evidence="5" type="primary">TIA1</name>
    <name evidence="5" type="ORF">TSPGSL018_23897</name>
</gene>
<dbReference type="SMART" id="SM00360">
    <property type="entry name" value="RRM"/>
    <property type="match status" value="3"/>
</dbReference>
<dbReference type="Pfam" id="PF00076">
    <property type="entry name" value="RRM_1"/>
    <property type="match status" value="3"/>
</dbReference>
<dbReference type="InterPro" id="IPR012677">
    <property type="entry name" value="Nucleotide-bd_a/b_plait_sf"/>
</dbReference>
<evidence type="ECO:0000256" key="1">
    <source>
        <dbReference type="ARBA" id="ARBA00022884"/>
    </source>
</evidence>
<sequence>MTGQHRLQWLATPPALAGERQQRTGRQPAAVDLTNSKTLYVGNLSPTVNEVILHGIFSTVGNVTEVKVIKDKHTGISSGFGFVKLADLQTANLALNSLNNFNLHGQEIRVNWAHQNNHRDTSSGCHIFVGDLSNDVTDEVLLEAFSAVGKCTEARVMWDHATGRSKGYGFVSFQTAVDADRSLQQMNGAVLGGRRIRCGWAQHKQDATSQLGIMEIDRLDPTNTNVYVGNIAPEVADMDLHYHFSVFGAIADIKQHRKGNYGFVRFHNHADAVKAIFNMNGRVIAGKPLKCSWGRNPSNGQHGGMPGALAMGMGSGFGGGSMLFGMGNMPQMGPMMNNQALMGHAVMGGQPMLMGQQQMPPNHSMQALLAGQQMQGAHLNMQGQPQMMMHQSQAMSGQPMMVPGAAHSGMGLEQGNVYGNGPFN</sequence>
<organism evidence="5">
    <name type="scientific">Tetraselmis sp. GSL018</name>
    <dbReference type="NCBI Taxonomy" id="582737"/>
    <lineage>
        <taxon>Eukaryota</taxon>
        <taxon>Viridiplantae</taxon>
        <taxon>Chlorophyta</taxon>
        <taxon>core chlorophytes</taxon>
        <taxon>Chlorodendrophyceae</taxon>
        <taxon>Chlorodendrales</taxon>
        <taxon>Chlorodendraceae</taxon>
        <taxon>Tetraselmis</taxon>
    </lineage>
</organism>
<name>A0A061RT93_9CHLO</name>
<keyword evidence="1 2" id="KW-0694">RNA-binding</keyword>
<dbReference type="GO" id="GO:0005829">
    <property type="term" value="C:cytosol"/>
    <property type="evidence" value="ECO:0007669"/>
    <property type="project" value="TreeGrafter"/>
</dbReference>
<dbReference type="SMART" id="SM00361">
    <property type="entry name" value="RRM_1"/>
    <property type="match status" value="2"/>
</dbReference>
<dbReference type="InterPro" id="IPR035979">
    <property type="entry name" value="RBD_domain_sf"/>
</dbReference>
<evidence type="ECO:0000313" key="5">
    <source>
        <dbReference type="EMBL" id="JAC75158.1"/>
    </source>
</evidence>
<evidence type="ECO:0000259" key="4">
    <source>
        <dbReference type="PROSITE" id="PS50102"/>
    </source>
</evidence>
<dbReference type="InterPro" id="IPR050825">
    <property type="entry name" value="RBM42_RBP45_47-like"/>
</dbReference>
<dbReference type="InterPro" id="IPR003954">
    <property type="entry name" value="RRM_euk-type"/>
</dbReference>
<dbReference type="AlphaFoldDB" id="A0A061RT93"/>
<dbReference type="PROSITE" id="PS50102">
    <property type="entry name" value="RRM"/>
    <property type="match status" value="3"/>
</dbReference>
<dbReference type="SUPFAM" id="SSF54928">
    <property type="entry name" value="RNA-binding domain, RBD"/>
    <property type="match status" value="2"/>
</dbReference>
<dbReference type="GO" id="GO:0003729">
    <property type="term" value="F:mRNA binding"/>
    <property type="evidence" value="ECO:0007669"/>
    <property type="project" value="InterPro"/>
</dbReference>
<feature type="domain" description="RRM" evidence="4">
    <location>
        <begin position="224"/>
        <end position="296"/>
    </location>
</feature>
<accession>A0A061RT93</accession>
<feature type="domain" description="RRM" evidence="4">
    <location>
        <begin position="125"/>
        <end position="203"/>
    </location>
</feature>
<dbReference type="InterPro" id="IPR000504">
    <property type="entry name" value="RRM_dom"/>
</dbReference>
<reference evidence="5" key="1">
    <citation type="submission" date="2014-05" db="EMBL/GenBank/DDBJ databases">
        <title>The transcriptome of the halophilic microalga Tetraselmis sp. GSL018 isolated from the Great Salt Lake, Utah.</title>
        <authorList>
            <person name="Jinkerson R.E."/>
            <person name="D'Adamo S."/>
            <person name="Posewitz M.C."/>
        </authorList>
    </citation>
    <scope>NUCLEOTIDE SEQUENCE</scope>
    <source>
        <strain evidence="5">GSL018</strain>
    </source>
</reference>
<dbReference type="PANTHER" id="PTHR47640">
    <property type="entry name" value="TRNA SELENOCYSTEINE 1-ASSOCIATED PROTEIN 1-RELATED-RELATED"/>
    <property type="match status" value="1"/>
</dbReference>
<dbReference type="PANTHER" id="PTHR47640:SF5">
    <property type="entry name" value="RRM DOMAIN-CONTAINING PROTEIN"/>
    <property type="match status" value="1"/>
</dbReference>
<dbReference type="Gene3D" id="3.30.70.330">
    <property type="match status" value="3"/>
</dbReference>